<evidence type="ECO:0000256" key="5">
    <source>
        <dbReference type="ARBA" id="ARBA00022737"/>
    </source>
</evidence>
<dbReference type="RefSeq" id="XP_013288574.1">
    <property type="nucleotide sequence ID" value="XM_013433120.1"/>
</dbReference>
<dbReference type="PANTHER" id="PTHR46356">
    <property type="entry name" value="MITOCHONDRIAL 2-OXODICARBOXYLATE CARRIER"/>
    <property type="match status" value="1"/>
</dbReference>
<name>A0A0D2E3U7_9EURO</name>
<keyword evidence="6" id="KW-0999">Mitochondrion inner membrane</keyword>
<comment type="similarity">
    <text evidence="2 11">Belongs to the mitochondrial carrier (TC 2.A.29) family.</text>
</comment>
<keyword evidence="4 10" id="KW-0812">Transmembrane</keyword>
<gene>
    <name evidence="12" type="ORF">Z517_00154</name>
</gene>
<dbReference type="InterPro" id="IPR002067">
    <property type="entry name" value="MCP"/>
</dbReference>
<evidence type="ECO:0000313" key="13">
    <source>
        <dbReference type="Proteomes" id="UP000053029"/>
    </source>
</evidence>
<dbReference type="GO" id="GO:0005743">
    <property type="term" value="C:mitochondrial inner membrane"/>
    <property type="evidence" value="ECO:0007669"/>
    <property type="project" value="UniProtKB-SubCell"/>
</dbReference>
<evidence type="ECO:0000256" key="11">
    <source>
        <dbReference type="RuleBase" id="RU000488"/>
    </source>
</evidence>
<reference evidence="12 13" key="1">
    <citation type="submission" date="2015-01" db="EMBL/GenBank/DDBJ databases">
        <title>The Genome Sequence of Fonsecaea pedrosoi CBS 271.37.</title>
        <authorList>
            <consortium name="The Broad Institute Genomics Platform"/>
            <person name="Cuomo C."/>
            <person name="de Hoog S."/>
            <person name="Gorbushina A."/>
            <person name="Stielow B."/>
            <person name="Teixiera M."/>
            <person name="Abouelleil A."/>
            <person name="Chapman S.B."/>
            <person name="Priest M."/>
            <person name="Young S.K."/>
            <person name="Wortman J."/>
            <person name="Nusbaum C."/>
            <person name="Birren B."/>
        </authorList>
    </citation>
    <scope>NUCLEOTIDE SEQUENCE [LARGE SCALE GENOMIC DNA]</scope>
    <source>
        <strain evidence="12 13">CBS 271.37</strain>
    </source>
</reference>
<evidence type="ECO:0000256" key="7">
    <source>
        <dbReference type="ARBA" id="ARBA00022989"/>
    </source>
</evidence>
<sequence length="310" mass="34399">MAQKRNVTFTQEFAAGLDVNFFQEREQVFRRYPLDVVKTRLQLQRSKSLSAESYRGVMDCFVKIIRHEGFRHLYRGITVPILMETPKRAVKFSSNDIFTRQYLRILGAPKVNQTVALLAGSSAGAVEAVVVTPFELVKVRLQDPSVASRYKSVTRCVAHVVKSEGLLVLYQGFESTLWRHIVWNAGYFGSIFKVKAALPAPSTDVEQTLTNFVTGAIGGSLGTVLNTPLDVVKTRIQASTRAKGAVAKYNWAFPALITVAREEGIRGLYKGLTAKLLRFCPGGGVLLVAHSQILNMFEASNNARMLKQDL</sequence>
<keyword evidence="13" id="KW-1185">Reference proteome</keyword>
<keyword evidence="8" id="KW-0496">Mitochondrion</keyword>
<dbReference type="SUPFAM" id="SSF103506">
    <property type="entry name" value="Mitochondrial carrier"/>
    <property type="match status" value="1"/>
</dbReference>
<dbReference type="InterPro" id="IPR051752">
    <property type="entry name" value="Mito_2-oxodicarb_carrier"/>
</dbReference>
<keyword evidence="7" id="KW-1133">Transmembrane helix</keyword>
<evidence type="ECO:0000256" key="3">
    <source>
        <dbReference type="ARBA" id="ARBA00022448"/>
    </source>
</evidence>
<dbReference type="GO" id="GO:0055085">
    <property type="term" value="P:transmembrane transport"/>
    <property type="evidence" value="ECO:0007669"/>
    <property type="project" value="InterPro"/>
</dbReference>
<evidence type="ECO:0000256" key="2">
    <source>
        <dbReference type="ARBA" id="ARBA00006375"/>
    </source>
</evidence>
<keyword evidence="5" id="KW-0677">Repeat</keyword>
<dbReference type="InterPro" id="IPR018108">
    <property type="entry name" value="MCP_transmembrane"/>
</dbReference>
<dbReference type="EMBL" id="KN846969">
    <property type="protein sequence ID" value="KIW84766.1"/>
    <property type="molecule type" value="Genomic_DNA"/>
</dbReference>
<keyword evidence="3 11" id="KW-0813">Transport</keyword>
<evidence type="ECO:0000256" key="9">
    <source>
        <dbReference type="ARBA" id="ARBA00023136"/>
    </source>
</evidence>
<keyword evidence="9 10" id="KW-0472">Membrane</keyword>
<evidence type="ECO:0000256" key="6">
    <source>
        <dbReference type="ARBA" id="ARBA00022792"/>
    </source>
</evidence>
<evidence type="ECO:0000256" key="4">
    <source>
        <dbReference type="ARBA" id="ARBA00022692"/>
    </source>
</evidence>
<dbReference type="Gene3D" id="1.50.40.10">
    <property type="entry name" value="Mitochondrial carrier domain"/>
    <property type="match status" value="1"/>
</dbReference>
<feature type="repeat" description="Solcar" evidence="10">
    <location>
        <begin position="7"/>
        <end position="101"/>
    </location>
</feature>
<organism evidence="12 13">
    <name type="scientific">Fonsecaea pedrosoi CBS 271.37</name>
    <dbReference type="NCBI Taxonomy" id="1442368"/>
    <lineage>
        <taxon>Eukaryota</taxon>
        <taxon>Fungi</taxon>
        <taxon>Dikarya</taxon>
        <taxon>Ascomycota</taxon>
        <taxon>Pezizomycotina</taxon>
        <taxon>Eurotiomycetes</taxon>
        <taxon>Chaetothyriomycetidae</taxon>
        <taxon>Chaetothyriales</taxon>
        <taxon>Herpotrichiellaceae</taxon>
        <taxon>Fonsecaea</taxon>
    </lineage>
</organism>
<dbReference type="PROSITE" id="PS50920">
    <property type="entry name" value="SOLCAR"/>
    <property type="match status" value="3"/>
</dbReference>
<dbReference type="PRINTS" id="PR00926">
    <property type="entry name" value="MITOCARRIER"/>
</dbReference>
<comment type="subcellular location">
    <subcellularLocation>
        <location evidence="1">Mitochondrion inner membrane</location>
        <topology evidence="1">Multi-pass membrane protein</topology>
    </subcellularLocation>
</comment>
<dbReference type="Pfam" id="PF00153">
    <property type="entry name" value="Mito_carr"/>
    <property type="match status" value="3"/>
</dbReference>
<dbReference type="PANTHER" id="PTHR46356:SF1">
    <property type="entry name" value="MITOCHONDRIAL 2-OXODICARBOXYLATE CARRIER"/>
    <property type="match status" value="1"/>
</dbReference>
<dbReference type="Proteomes" id="UP000053029">
    <property type="component" value="Unassembled WGS sequence"/>
</dbReference>
<feature type="repeat" description="Solcar" evidence="10">
    <location>
        <begin position="206"/>
        <end position="296"/>
    </location>
</feature>
<dbReference type="GeneID" id="25299644"/>
<proteinExistence type="inferred from homology"/>
<feature type="repeat" description="Solcar" evidence="10">
    <location>
        <begin position="111"/>
        <end position="197"/>
    </location>
</feature>
<dbReference type="HOGENOM" id="CLU_015166_5_2_1"/>
<accession>A0A0D2E3U7</accession>
<protein>
    <submittedName>
        <fullName evidence="12">Uncharacterized protein</fullName>
    </submittedName>
</protein>
<evidence type="ECO:0000313" key="12">
    <source>
        <dbReference type="EMBL" id="KIW84766.1"/>
    </source>
</evidence>
<dbReference type="VEuPathDB" id="FungiDB:Z517_00154"/>
<evidence type="ECO:0000256" key="8">
    <source>
        <dbReference type="ARBA" id="ARBA00023128"/>
    </source>
</evidence>
<dbReference type="AlphaFoldDB" id="A0A0D2E3U7"/>
<evidence type="ECO:0000256" key="1">
    <source>
        <dbReference type="ARBA" id="ARBA00004448"/>
    </source>
</evidence>
<evidence type="ECO:0000256" key="10">
    <source>
        <dbReference type="PROSITE-ProRule" id="PRU00282"/>
    </source>
</evidence>
<dbReference type="InterPro" id="IPR023395">
    <property type="entry name" value="MCP_dom_sf"/>
</dbReference>
<dbReference type="OrthoDB" id="434783at2759"/>